<dbReference type="Pfam" id="PF01047">
    <property type="entry name" value="MarR"/>
    <property type="match status" value="1"/>
</dbReference>
<feature type="domain" description="HTH marR-type" evidence="4">
    <location>
        <begin position="11"/>
        <end position="137"/>
    </location>
</feature>
<keyword evidence="1" id="KW-0805">Transcription regulation</keyword>
<reference evidence="5" key="1">
    <citation type="submission" date="2020-09" db="EMBL/GenBank/DDBJ databases">
        <title>A novel bacterium of genus Paenibacillus, isolated from South China Sea.</title>
        <authorList>
            <person name="Huang H."/>
            <person name="Mo K."/>
            <person name="Hu Y."/>
        </authorList>
    </citation>
    <scope>NUCLEOTIDE SEQUENCE</scope>
    <source>
        <strain evidence="5">IB182496</strain>
    </source>
</reference>
<dbReference type="AlphaFoldDB" id="A0A927BQX4"/>
<name>A0A927BQX4_9BACL</name>
<dbReference type="EMBL" id="JACXIZ010000006">
    <property type="protein sequence ID" value="MBD2843904.1"/>
    <property type="molecule type" value="Genomic_DNA"/>
</dbReference>
<sequence length="142" mass="15883">MEDDGAIRQVELELAILLRRVTAMTTRRLGTLDRAAYLLLHRIDAHGPEGVKRLAQAFGLDVSTVSRQAAALEASGLVRRIPDPDDGRAYGLGITDHGLAELQATRRARQARIAELLEGWTDEERTMFGELLHKFNQRAQQR</sequence>
<evidence type="ECO:0000256" key="1">
    <source>
        <dbReference type="ARBA" id="ARBA00023015"/>
    </source>
</evidence>
<accession>A0A927BQX4</accession>
<keyword evidence="3" id="KW-0804">Transcription</keyword>
<dbReference type="InterPro" id="IPR000835">
    <property type="entry name" value="HTH_MarR-typ"/>
</dbReference>
<comment type="caution">
    <text evidence="5">The sequence shown here is derived from an EMBL/GenBank/DDBJ whole genome shotgun (WGS) entry which is preliminary data.</text>
</comment>
<dbReference type="GO" id="GO:0003700">
    <property type="term" value="F:DNA-binding transcription factor activity"/>
    <property type="evidence" value="ECO:0007669"/>
    <property type="project" value="InterPro"/>
</dbReference>
<dbReference type="InterPro" id="IPR036390">
    <property type="entry name" value="WH_DNA-bd_sf"/>
</dbReference>
<keyword evidence="2" id="KW-0238">DNA-binding</keyword>
<dbReference type="InterPro" id="IPR023187">
    <property type="entry name" value="Tscrpt_reg_MarR-type_CS"/>
</dbReference>
<evidence type="ECO:0000256" key="3">
    <source>
        <dbReference type="ARBA" id="ARBA00023163"/>
    </source>
</evidence>
<evidence type="ECO:0000259" key="4">
    <source>
        <dbReference type="PROSITE" id="PS50995"/>
    </source>
</evidence>
<dbReference type="InterPro" id="IPR036388">
    <property type="entry name" value="WH-like_DNA-bd_sf"/>
</dbReference>
<dbReference type="InterPro" id="IPR052526">
    <property type="entry name" value="HTH-type_Bedaq_tolerance"/>
</dbReference>
<dbReference type="PANTHER" id="PTHR39515:SF2">
    <property type="entry name" value="HTH-TYPE TRANSCRIPTIONAL REGULATOR RV0880"/>
    <property type="match status" value="1"/>
</dbReference>
<evidence type="ECO:0000256" key="2">
    <source>
        <dbReference type="ARBA" id="ARBA00023125"/>
    </source>
</evidence>
<keyword evidence="6" id="KW-1185">Reference proteome</keyword>
<dbReference type="PROSITE" id="PS01117">
    <property type="entry name" value="HTH_MARR_1"/>
    <property type="match status" value="1"/>
</dbReference>
<dbReference type="SMART" id="SM00347">
    <property type="entry name" value="HTH_MARR"/>
    <property type="match status" value="1"/>
</dbReference>
<dbReference type="SUPFAM" id="SSF46785">
    <property type="entry name" value="Winged helix' DNA-binding domain"/>
    <property type="match status" value="1"/>
</dbReference>
<dbReference type="Proteomes" id="UP000621560">
    <property type="component" value="Unassembled WGS sequence"/>
</dbReference>
<protein>
    <submittedName>
        <fullName evidence="5">MarR family transcriptional regulator</fullName>
    </submittedName>
</protein>
<dbReference type="Gene3D" id="1.10.10.10">
    <property type="entry name" value="Winged helix-like DNA-binding domain superfamily/Winged helix DNA-binding domain"/>
    <property type="match status" value="1"/>
</dbReference>
<proteinExistence type="predicted"/>
<evidence type="ECO:0000313" key="5">
    <source>
        <dbReference type="EMBL" id="MBD2843904.1"/>
    </source>
</evidence>
<dbReference type="PRINTS" id="PR00598">
    <property type="entry name" value="HTHMARR"/>
</dbReference>
<organism evidence="5 6">
    <name type="scientific">Paenibacillus sabuli</name>
    <dbReference type="NCBI Taxonomy" id="2772509"/>
    <lineage>
        <taxon>Bacteria</taxon>
        <taxon>Bacillati</taxon>
        <taxon>Bacillota</taxon>
        <taxon>Bacilli</taxon>
        <taxon>Bacillales</taxon>
        <taxon>Paenibacillaceae</taxon>
        <taxon>Paenibacillus</taxon>
    </lineage>
</organism>
<dbReference type="GO" id="GO:0003677">
    <property type="term" value="F:DNA binding"/>
    <property type="evidence" value="ECO:0007669"/>
    <property type="project" value="UniProtKB-KW"/>
</dbReference>
<dbReference type="PROSITE" id="PS50995">
    <property type="entry name" value="HTH_MARR_2"/>
    <property type="match status" value="1"/>
</dbReference>
<dbReference type="PANTHER" id="PTHR39515">
    <property type="entry name" value="CONSERVED PROTEIN"/>
    <property type="match status" value="1"/>
</dbReference>
<gene>
    <name evidence="5" type="ORF">IDH44_01755</name>
</gene>
<evidence type="ECO:0000313" key="6">
    <source>
        <dbReference type="Proteomes" id="UP000621560"/>
    </source>
</evidence>